<keyword evidence="2" id="KW-0328">Glycosyltransferase</keyword>
<feature type="compositionally biased region" description="Basic residues" evidence="7">
    <location>
        <begin position="413"/>
        <end position="424"/>
    </location>
</feature>
<dbReference type="InterPro" id="IPR050256">
    <property type="entry name" value="Glycosyltransferase_2"/>
</dbReference>
<evidence type="ECO:0000256" key="5">
    <source>
        <dbReference type="ARBA" id="ARBA00022989"/>
    </source>
</evidence>
<dbReference type="Gene3D" id="3.90.550.10">
    <property type="entry name" value="Spore Coat Polysaccharide Biosynthesis Protein SpsA, Chain A"/>
    <property type="match status" value="1"/>
</dbReference>
<dbReference type="Pfam" id="PF00535">
    <property type="entry name" value="Glycos_transf_2"/>
    <property type="match status" value="1"/>
</dbReference>
<name>A0ABQ1ZPG6_9BACL</name>
<dbReference type="CDD" id="cd04187">
    <property type="entry name" value="DPM1_like_bac"/>
    <property type="match status" value="1"/>
</dbReference>
<gene>
    <name evidence="10" type="ORF">GCM10007362_11870</name>
</gene>
<evidence type="ECO:0000313" key="11">
    <source>
        <dbReference type="Proteomes" id="UP000605427"/>
    </source>
</evidence>
<dbReference type="Proteomes" id="UP000605427">
    <property type="component" value="Unassembled WGS sequence"/>
</dbReference>
<evidence type="ECO:0000256" key="2">
    <source>
        <dbReference type="ARBA" id="ARBA00022676"/>
    </source>
</evidence>
<evidence type="ECO:0000256" key="7">
    <source>
        <dbReference type="SAM" id="MobiDB-lite"/>
    </source>
</evidence>
<reference evidence="11" key="1">
    <citation type="journal article" date="2019" name="Int. J. Syst. Evol. Microbiol.">
        <title>The Global Catalogue of Microorganisms (GCM) 10K type strain sequencing project: providing services to taxonomists for standard genome sequencing and annotation.</title>
        <authorList>
            <consortium name="The Broad Institute Genomics Platform"/>
            <consortium name="The Broad Institute Genome Sequencing Center for Infectious Disease"/>
            <person name="Wu L."/>
            <person name="Ma J."/>
        </authorList>
    </citation>
    <scope>NUCLEOTIDE SEQUENCE [LARGE SCALE GENOMIC DNA]</scope>
    <source>
        <strain evidence="11">CCM 8702</strain>
    </source>
</reference>
<evidence type="ECO:0000256" key="6">
    <source>
        <dbReference type="ARBA" id="ARBA00023136"/>
    </source>
</evidence>
<accession>A0ABQ1ZPG6</accession>
<evidence type="ECO:0000259" key="9">
    <source>
        <dbReference type="Pfam" id="PF00535"/>
    </source>
</evidence>
<dbReference type="PANTHER" id="PTHR48090">
    <property type="entry name" value="UNDECAPRENYL-PHOSPHATE 4-DEOXY-4-FORMAMIDO-L-ARABINOSE TRANSFERASE-RELATED"/>
    <property type="match status" value="1"/>
</dbReference>
<feature type="compositionally biased region" description="Polar residues" evidence="7">
    <location>
        <begin position="365"/>
        <end position="374"/>
    </location>
</feature>
<sequence length="424" mass="47642">MNNQARISVIIPMYNEEAVIAETYRRLSDVMRRTGESYELLFVNDGGTDRSPDIIRELSRRDESVKLIGFSRNFGHQIAVTAGMDHASGDAVVIIDADLQDPPELILDMLDKWQEGYEVVYAKRSKRKGESLFKKWSASLFYRVLHASTEVPIPVDTGDFRLIDRKVCDEMNRLGERNPFVRGLVSWTGFRQVAIEYERDERLAGETKYPLKKMIKLSLDGITSFSHKPLKLAGYAGAFMSAAGFVYMLYVIAMALFTDSTMRGWASTICLMLIFNGVTLIMLGVIGEYIGRIYDEVKGRPLYIVRETHNMQRTPSREADMRNRSVSGVYAQESVYASAANQRDTESAAHISRPTERVDAPLQPSARSTETDTAPTDGGIAAIPVHHVDADEQSLFRNHARYPTGHGTASGHVVHHSARRSDRR</sequence>
<evidence type="ECO:0000256" key="3">
    <source>
        <dbReference type="ARBA" id="ARBA00022679"/>
    </source>
</evidence>
<organism evidence="10 11">
    <name type="scientific">Saccharibacillus endophyticus</name>
    <dbReference type="NCBI Taxonomy" id="2060666"/>
    <lineage>
        <taxon>Bacteria</taxon>
        <taxon>Bacillati</taxon>
        <taxon>Bacillota</taxon>
        <taxon>Bacilli</taxon>
        <taxon>Bacillales</taxon>
        <taxon>Paenibacillaceae</taxon>
        <taxon>Saccharibacillus</taxon>
    </lineage>
</organism>
<keyword evidence="5 8" id="KW-1133">Transmembrane helix</keyword>
<evidence type="ECO:0000313" key="10">
    <source>
        <dbReference type="EMBL" id="GGH73085.1"/>
    </source>
</evidence>
<feature type="region of interest" description="Disordered" evidence="7">
    <location>
        <begin position="338"/>
        <end position="380"/>
    </location>
</feature>
<keyword evidence="11" id="KW-1185">Reference proteome</keyword>
<proteinExistence type="predicted"/>
<comment type="caution">
    <text evidence="10">The sequence shown here is derived from an EMBL/GenBank/DDBJ whole genome shotgun (WGS) entry which is preliminary data.</text>
</comment>
<keyword evidence="3" id="KW-0808">Transferase</keyword>
<dbReference type="InterPro" id="IPR001173">
    <property type="entry name" value="Glyco_trans_2-like"/>
</dbReference>
<evidence type="ECO:0000256" key="1">
    <source>
        <dbReference type="ARBA" id="ARBA00004141"/>
    </source>
</evidence>
<evidence type="ECO:0000256" key="4">
    <source>
        <dbReference type="ARBA" id="ARBA00022692"/>
    </source>
</evidence>
<keyword evidence="4 8" id="KW-0812">Transmembrane</keyword>
<evidence type="ECO:0000256" key="8">
    <source>
        <dbReference type="SAM" id="Phobius"/>
    </source>
</evidence>
<feature type="region of interest" description="Disordered" evidence="7">
    <location>
        <begin position="400"/>
        <end position="424"/>
    </location>
</feature>
<comment type="subcellular location">
    <subcellularLocation>
        <location evidence="1">Membrane</location>
        <topology evidence="1">Multi-pass membrane protein</topology>
    </subcellularLocation>
</comment>
<dbReference type="PANTHER" id="PTHR48090:SF1">
    <property type="entry name" value="PROPHAGE BACTOPRENOL GLUCOSYL TRANSFERASE HOMOLOG"/>
    <property type="match status" value="1"/>
</dbReference>
<dbReference type="EMBL" id="BMDD01000001">
    <property type="protein sequence ID" value="GGH73085.1"/>
    <property type="molecule type" value="Genomic_DNA"/>
</dbReference>
<feature type="domain" description="Glycosyltransferase 2-like" evidence="9">
    <location>
        <begin position="8"/>
        <end position="170"/>
    </location>
</feature>
<dbReference type="InterPro" id="IPR029044">
    <property type="entry name" value="Nucleotide-diphossugar_trans"/>
</dbReference>
<feature type="transmembrane region" description="Helical" evidence="8">
    <location>
        <begin position="265"/>
        <end position="290"/>
    </location>
</feature>
<dbReference type="SUPFAM" id="SSF53448">
    <property type="entry name" value="Nucleotide-diphospho-sugar transferases"/>
    <property type="match status" value="1"/>
</dbReference>
<feature type="transmembrane region" description="Helical" evidence="8">
    <location>
        <begin position="232"/>
        <end position="253"/>
    </location>
</feature>
<protein>
    <recommendedName>
        <fullName evidence="9">Glycosyltransferase 2-like domain-containing protein</fullName>
    </recommendedName>
</protein>
<feature type="compositionally biased region" description="Basic and acidic residues" evidence="7">
    <location>
        <begin position="343"/>
        <end position="359"/>
    </location>
</feature>
<keyword evidence="6 8" id="KW-0472">Membrane</keyword>